<organism evidence="7 8">
    <name type="scientific">Colwellia marinimaniae</name>
    <dbReference type="NCBI Taxonomy" id="1513592"/>
    <lineage>
        <taxon>Bacteria</taxon>
        <taxon>Pseudomonadati</taxon>
        <taxon>Pseudomonadota</taxon>
        <taxon>Gammaproteobacteria</taxon>
        <taxon>Alteromonadales</taxon>
        <taxon>Colwelliaceae</taxon>
        <taxon>Colwellia</taxon>
    </lineage>
</organism>
<evidence type="ECO:0000259" key="6">
    <source>
        <dbReference type="PROSITE" id="PS50249"/>
    </source>
</evidence>
<dbReference type="PANTHER" id="PTHR43267">
    <property type="entry name" value="TRNA THREONYLCARBAMOYLADENOSINE DEHYDRATASE"/>
    <property type="match status" value="1"/>
</dbReference>
<dbReference type="SUPFAM" id="SSF102712">
    <property type="entry name" value="JAB1/MPN domain"/>
    <property type="match status" value="1"/>
</dbReference>
<keyword evidence="4" id="KW-0862">Zinc</keyword>
<evidence type="ECO:0000256" key="1">
    <source>
        <dbReference type="ARBA" id="ARBA00022670"/>
    </source>
</evidence>
<evidence type="ECO:0000256" key="4">
    <source>
        <dbReference type="ARBA" id="ARBA00022833"/>
    </source>
</evidence>
<evidence type="ECO:0000256" key="3">
    <source>
        <dbReference type="ARBA" id="ARBA00022801"/>
    </source>
</evidence>
<keyword evidence="7" id="KW-0548">Nucleotidyltransferase</keyword>
<protein>
    <submittedName>
        <fullName evidence="7">Adenylyltransferase</fullName>
    </submittedName>
</protein>
<evidence type="ECO:0000313" key="8">
    <source>
        <dbReference type="Proteomes" id="UP000197068"/>
    </source>
</evidence>
<comment type="caution">
    <text evidence="7">The sequence shown here is derived from an EMBL/GenBank/DDBJ whole genome shotgun (WGS) entry which is preliminary data.</text>
</comment>
<sequence length="728" mass="82414">MNYPDWLIQDIRILVGLSNIENLIYTDKDGIAEIRFDFEYDQYAQIEDERLINPEPILLKYKITPEPESPLFLSGRGSFPRDLPHLNPEPESHPASICLWRNGGNSGLYTQKGISACINVLGEWLKDASISRLQCDGWEPTPRTGLISFNIQLSEWQELAIKTKNSGKILTFKTNVLVEKIKTTNFLFGISIPEIKGKVKTNNSPFLRPFKYAEFDNIKTHYIISDVDFIEEKHNSTPINSFDSLIRYSSNPMLAQVKVSIMKEKKRKGLTATIFLIVQRRPLSLIEGIPGLSLDTQARKVELIAILVTHENNKFEFHQLVVKSTVTPELLSNVSGLKPTGKEISIIGCGSVGGAIADYLVRSGHTKLALWDEDQFEAHNNARHVLSQDKLENSVIFNEFKSMKMERWLKKINSNIQIKCFRRNFDTNELINLRNSGQVIDATGQIIEPSWLNKLSVPYSRIFIADEGRLSFFMSQLPSGPIDILDLEAAIYSFAISDIKIQNWLQRESSLSNKMLGLSCSSATLEMPWFKINNHVSALMPTLLNQILKPKVRVVMNCQDKEGNPEGVTIYDTSTSDFEFIKFDIDDLHGKKWIVSINEKSSLIIENARNQYLPNESSGYIFGLYNLSERRISIVDVTIGTFHGSRINVSLESINKDSKAQKILQATNEMLLPLGTWHSHPGNSASPSRKDETTFAELISCKERIIPTVMLIKANEELKVMVGINRTI</sequence>
<accession>A0ABQ0MXN2</accession>
<keyword evidence="7" id="KW-0808">Transferase</keyword>
<dbReference type="RefSeq" id="WP_057181459.1">
    <property type="nucleotide sequence ID" value="NZ_BDQM01000025.1"/>
</dbReference>
<dbReference type="InterPro" id="IPR000594">
    <property type="entry name" value="ThiF_NAD_FAD-bd"/>
</dbReference>
<dbReference type="Pfam" id="PF14464">
    <property type="entry name" value="Prok-JAB"/>
    <property type="match status" value="1"/>
</dbReference>
<dbReference type="InterPro" id="IPR035985">
    <property type="entry name" value="Ubiquitin-activating_enz"/>
</dbReference>
<dbReference type="GO" id="GO:0016779">
    <property type="term" value="F:nucleotidyltransferase activity"/>
    <property type="evidence" value="ECO:0007669"/>
    <property type="project" value="UniProtKB-KW"/>
</dbReference>
<evidence type="ECO:0000313" key="7">
    <source>
        <dbReference type="EMBL" id="GAW97078.1"/>
    </source>
</evidence>
<gene>
    <name evidence="7" type="primary">thiF_2</name>
    <name evidence="7" type="ORF">MTCD1_02704</name>
</gene>
<feature type="domain" description="MPN" evidence="6">
    <location>
        <begin position="594"/>
        <end position="728"/>
    </location>
</feature>
<dbReference type="SUPFAM" id="SSF69572">
    <property type="entry name" value="Activating enzymes of the ubiquitin-like proteins"/>
    <property type="match status" value="1"/>
</dbReference>
<dbReference type="InterPro" id="IPR045886">
    <property type="entry name" value="ThiF/MoeB/HesA"/>
</dbReference>
<keyword evidence="1" id="KW-0645">Protease</keyword>
<dbReference type="Pfam" id="PF14457">
    <property type="entry name" value="Prok-E2_A"/>
    <property type="match status" value="1"/>
</dbReference>
<evidence type="ECO:0000256" key="5">
    <source>
        <dbReference type="ARBA" id="ARBA00023049"/>
    </source>
</evidence>
<keyword evidence="3" id="KW-0378">Hydrolase</keyword>
<dbReference type="InterPro" id="IPR028090">
    <property type="entry name" value="JAB_dom_prok"/>
</dbReference>
<proteinExistence type="predicted"/>
<dbReference type="InterPro" id="IPR037518">
    <property type="entry name" value="MPN"/>
</dbReference>
<dbReference type="Gene3D" id="3.40.140.10">
    <property type="entry name" value="Cytidine Deaminase, domain 2"/>
    <property type="match status" value="1"/>
</dbReference>
<dbReference type="EMBL" id="BDQM01000025">
    <property type="protein sequence ID" value="GAW97078.1"/>
    <property type="molecule type" value="Genomic_DNA"/>
</dbReference>
<keyword evidence="2" id="KW-0479">Metal-binding</keyword>
<dbReference type="PROSITE" id="PS50249">
    <property type="entry name" value="MPN"/>
    <property type="match status" value="1"/>
</dbReference>
<dbReference type="Pfam" id="PF00899">
    <property type="entry name" value="ThiF"/>
    <property type="match status" value="1"/>
</dbReference>
<dbReference type="Proteomes" id="UP000197068">
    <property type="component" value="Unassembled WGS sequence"/>
</dbReference>
<dbReference type="InterPro" id="IPR032865">
    <property type="entry name" value="Prok-E2_A"/>
</dbReference>
<keyword evidence="8" id="KW-1185">Reference proteome</keyword>
<dbReference type="Gene3D" id="3.40.50.720">
    <property type="entry name" value="NAD(P)-binding Rossmann-like Domain"/>
    <property type="match status" value="1"/>
</dbReference>
<keyword evidence="5" id="KW-0482">Metalloprotease</keyword>
<name>A0ABQ0MXN2_9GAMM</name>
<dbReference type="PANTHER" id="PTHR43267:SF1">
    <property type="entry name" value="TRNA THREONYLCARBAMOYLADENOSINE DEHYDRATASE"/>
    <property type="match status" value="1"/>
</dbReference>
<evidence type="ECO:0000256" key="2">
    <source>
        <dbReference type="ARBA" id="ARBA00022723"/>
    </source>
</evidence>
<reference evidence="7 8" key="1">
    <citation type="submission" date="2017-06" db="EMBL/GenBank/DDBJ databases">
        <title>Whole Genome Sequences of Colwellia marinimaniae MTCD1.</title>
        <authorList>
            <person name="Kusumoto H."/>
            <person name="Inoue M."/>
            <person name="Tanikawa K."/>
            <person name="Maeji H."/>
            <person name="Cameron J.H."/>
            <person name="Bartlett D.H."/>
        </authorList>
    </citation>
    <scope>NUCLEOTIDE SEQUENCE [LARGE SCALE GENOMIC DNA]</scope>
    <source>
        <strain evidence="7 8">MTCD1</strain>
    </source>
</reference>